<dbReference type="Gene3D" id="3.40.1580.10">
    <property type="entry name" value="SMI1/KNR4-like"/>
    <property type="match status" value="1"/>
</dbReference>
<evidence type="ECO:0000259" key="1">
    <source>
        <dbReference type="Pfam" id="PF09346"/>
    </source>
</evidence>
<gene>
    <name evidence="2" type="ORF">PsAD2_03707</name>
</gene>
<accession>A0A165VU81</accession>
<protein>
    <recommendedName>
        <fullName evidence="1">Knr4/Smi1-like domain-containing protein</fullName>
    </recommendedName>
</protein>
<dbReference type="STRING" id="989403.SAMN05421798_1524"/>
<evidence type="ECO:0000313" key="2">
    <source>
        <dbReference type="EMBL" id="KZL15451.1"/>
    </source>
</evidence>
<dbReference type="RefSeq" id="WP_063297831.1">
    <property type="nucleotide sequence ID" value="NZ_FOFM01000052.1"/>
</dbReference>
<dbReference type="AlphaFoldDB" id="A0A165VU81"/>
<organism evidence="2 3">
    <name type="scientific">Pseudovibrio axinellae</name>
    <dbReference type="NCBI Taxonomy" id="989403"/>
    <lineage>
        <taxon>Bacteria</taxon>
        <taxon>Pseudomonadati</taxon>
        <taxon>Pseudomonadota</taxon>
        <taxon>Alphaproteobacteria</taxon>
        <taxon>Hyphomicrobiales</taxon>
        <taxon>Stappiaceae</taxon>
        <taxon>Pseudovibrio</taxon>
    </lineage>
</organism>
<sequence length="184" mass="20632">MQKLFFQSEFETGDVTLFDKWAEDYFGIKLPEDFIDFINSNGVGREPIPCRFDGKIDMEELIIEAFLRLSPSDNLASIQASTDRAIGEDWISDDFAMFAEGAAGHLSFVLAVKGPHRGKVFAFVDSGVYLDGDQIRLENGALHLANTFSEFIDGLYADENDIDDWEDSMDYLPDEVKEKFGSGS</sequence>
<name>A0A165VU81_9HYPH</name>
<keyword evidence="3" id="KW-1185">Reference proteome</keyword>
<feature type="domain" description="Knr4/Smi1-like" evidence="1">
    <location>
        <begin position="22"/>
        <end position="153"/>
    </location>
</feature>
<proteinExistence type="predicted"/>
<dbReference type="Pfam" id="PF09346">
    <property type="entry name" value="SMI1_KNR4"/>
    <property type="match status" value="1"/>
</dbReference>
<dbReference type="InterPro" id="IPR018958">
    <property type="entry name" value="Knr4/Smi1-like_dom"/>
</dbReference>
<dbReference type="InterPro" id="IPR037883">
    <property type="entry name" value="Knr4/Smi1-like_sf"/>
</dbReference>
<dbReference type="EMBL" id="LMCB01000074">
    <property type="protein sequence ID" value="KZL15451.1"/>
    <property type="molecule type" value="Genomic_DNA"/>
</dbReference>
<dbReference type="SUPFAM" id="SSF160631">
    <property type="entry name" value="SMI1/KNR4-like"/>
    <property type="match status" value="1"/>
</dbReference>
<dbReference type="OrthoDB" id="8657476at2"/>
<evidence type="ECO:0000313" key="3">
    <source>
        <dbReference type="Proteomes" id="UP000076577"/>
    </source>
</evidence>
<dbReference type="PATRIC" id="fig|989403.3.peg.4021"/>
<comment type="caution">
    <text evidence="2">The sequence shown here is derived from an EMBL/GenBank/DDBJ whole genome shotgun (WGS) entry which is preliminary data.</text>
</comment>
<reference evidence="2 3" key="1">
    <citation type="journal article" date="2016" name="Front. Microbiol.">
        <title>Comparative Genomic Analysis Reveals a Diverse Repertoire of Genes Involved in Prokaryote-Eukaryote Interactions within the Pseudovibrio Genus.</title>
        <authorList>
            <person name="Romano S."/>
            <person name="Fernandez-Guerra A."/>
            <person name="Reen F.J."/>
            <person name="Glockner F.O."/>
            <person name="Crowley S.P."/>
            <person name="O'Sullivan O."/>
            <person name="Cotter P.D."/>
            <person name="Adams C."/>
            <person name="Dobson A.D."/>
            <person name="O'Gara F."/>
        </authorList>
    </citation>
    <scope>NUCLEOTIDE SEQUENCE [LARGE SCALE GENOMIC DNA]</scope>
    <source>
        <strain evidence="2 3">Ad2</strain>
    </source>
</reference>
<dbReference type="Proteomes" id="UP000076577">
    <property type="component" value="Unassembled WGS sequence"/>
</dbReference>